<evidence type="ECO:0000256" key="1">
    <source>
        <dbReference type="SAM" id="Coils"/>
    </source>
</evidence>
<evidence type="ECO:0008006" key="5">
    <source>
        <dbReference type="Google" id="ProtNLM"/>
    </source>
</evidence>
<keyword evidence="1" id="KW-0175">Coiled coil</keyword>
<evidence type="ECO:0000313" key="3">
    <source>
        <dbReference type="EMBL" id="EDV24626.1"/>
    </source>
</evidence>
<gene>
    <name evidence="3" type="ORF">TRIADDRAFT_56617</name>
</gene>
<name>B3RYN3_TRIAD</name>
<feature type="region of interest" description="Disordered" evidence="2">
    <location>
        <begin position="98"/>
        <end position="138"/>
    </location>
</feature>
<dbReference type="Proteomes" id="UP000009022">
    <property type="component" value="Unassembled WGS sequence"/>
</dbReference>
<evidence type="ECO:0000313" key="4">
    <source>
        <dbReference type="Proteomes" id="UP000009022"/>
    </source>
</evidence>
<feature type="coiled-coil region" evidence="1">
    <location>
        <begin position="40"/>
        <end position="67"/>
    </location>
</feature>
<dbReference type="GeneID" id="6754174"/>
<protein>
    <recommendedName>
        <fullName evidence="5">Spindle and kinetochore-associated protein 3</fullName>
    </recommendedName>
</protein>
<feature type="compositionally biased region" description="Acidic residues" evidence="2">
    <location>
        <begin position="115"/>
        <end position="124"/>
    </location>
</feature>
<dbReference type="PhylomeDB" id="B3RYN3"/>
<dbReference type="HOGENOM" id="CLU_666216_0_0_1"/>
<keyword evidence="4" id="KW-1185">Reference proteome</keyword>
<reference evidence="3 4" key="1">
    <citation type="journal article" date="2008" name="Nature">
        <title>The Trichoplax genome and the nature of placozoans.</title>
        <authorList>
            <person name="Srivastava M."/>
            <person name="Begovic E."/>
            <person name="Chapman J."/>
            <person name="Putnam N.H."/>
            <person name="Hellsten U."/>
            <person name="Kawashima T."/>
            <person name="Kuo A."/>
            <person name="Mitros T."/>
            <person name="Salamov A."/>
            <person name="Carpenter M.L."/>
            <person name="Signorovitch A.Y."/>
            <person name="Moreno M.A."/>
            <person name="Kamm K."/>
            <person name="Grimwood J."/>
            <person name="Schmutz J."/>
            <person name="Shapiro H."/>
            <person name="Grigoriev I.V."/>
            <person name="Buss L.W."/>
            <person name="Schierwater B."/>
            <person name="Dellaporta S.L."/>
            <person name="Rokhsar D.S."/>
        </authorList>
    </citation>
    <scope>NUCLEOTIDE SEQUENCE [LARGE SCALE GENOMIC DNA]</scope>
    <source>
        <strain evidence="3 4">Grell-BS-1999</strain>
    </source>
</reference>
<dbReference type="InParanoid" id="B3RYN3"/>
<proteinExistence type="predicted"/>
<dbReference type="EMBL" id="DS985245">
    <property type="protein sequence ID" value="EDV24626.1"/>
    <property type="molecule type" value="Genomic_DNA"/>
</dbReference>
<feature type="region of interest" description="Disordered" evidence="2">
    <location>
        <begin position="171"/>
        <end position="190"/>
    </location>
</feature>
<dbReference type="AlphaFoldDB" id="B3RYN3"/>
<evidence type="ECO:0000256" key="2">
    <source>
        <dbReference type="SAM" id="MobiDB-lite"/>
    </source>
</evidence>
<dbReference type="CTD" id="6754174"/>
<organism evidence="3 4">
    <name type="scientific">Trichoplax adhaerens</name>
    <name type="common">Trichoplax reptans</name>
    <dbReference type="NCBI Taxonomy" id="10228"/>
    <lineage>
        <taxon>Eukaryota</taxon>
        <taxon>Metazoa</taxon>
        <taxon>Placozoa</taxon>
        <taxon>Uniplacotomia</taxon>
        <taxon>Trichoplacea</taxon>
        <taxon>Trichoplacidae</taxon>
        <taxon>Trichoplax</taxon>
    </lineage>
</organism>
<accession>B3RYN3</accession>
<sequence length="413" mass="46234">MQTQVRVESIAKSFVDELSEFGRNIENNIASLNTDSQHSCEAYQRAKDQITGNALELQNKLESLIHQSEQQSFKQMLVSIQKQFETTSKDYQEMDSHFRNYGYSSPKIENKENTTPEDDKEVDTDPSSNQPPLNATPKLEGLSHFALEAIRKQQFDELQSGNVSLSGINKHTNIPKTDTPPLPDFKTPGLNRKKQCLRKDSKLANALNNIDNESSIPKRPRISMLENEEDYDITEQLQSPCMPQLATPGLITKSTTKKKATLATEPAPVVDSVCASFLGHAGVNSPLYSPNRSDKDNLSTLVSEATAAISKLSSEEYQEYSNSVNNPMDLQFLNLTIAKLNSLVIGSEIAGERLVIDKALLCEKVGIDGVKCNRTLLQLYKLKRLRKSSVAGKYLRHASFQRCYIQNYISLMH</sequence>
<dbReference type="RefSeq" id="XP_002112516.1">
    <property type="nucleotide sequence ID" value="XM_002112480.1"/>
</dbReference>
<dbReference type="KEGG" id="tad:TRIADDRAFT_56617"/>